<organism evidence="2 3">
    <name type="scientific">Microbacterium imperiale</name>
    <dbReference type="NCBI Taxonomy" id="33884"/>
    <lineage>
        <taxon>Bacteria</taxon>
        <taxon>Bacillati</taxon>
        <taxon>Actinomycetota</taxon>
        <taxon>Actinomycetes</taxon>
        <taxon>Micrococcales</taxon>
        <taxon>Microbacteriaceae</taxon>
        <taxon>Microbacterium</taxon>
    </lineage>
</organism>
<name>A0A9W6M2Q3_9MICO</name>
<dbReference type="InterPro" id="IPR034768">
    <property type="entry name" value="4FE4S_WBL"/>
</dbReference>
<dbReference type="Proteomes" id="UP001142317">
    <property type="component" value="Unassembled WGS sequence"/>
</dbReference>
<gene>
    <name evidence="2" type="ORF">GCM10017586_14350</name>
</gene>
<reference evidence="2" key="1">
    <citation type="journal article" date="2014" name="Int. J. Syst. Evol. Microbiol.">
        <title>Complete genome sequence of Corynebacterium casei LMG S-19264T (=DSM 44701T), isolated from a smear-ripened cheese.</title>
        <authorList>
            <consortium name="US DOE Joint Genome Institute (JGI-PGF)"/>
            <person name="Walter F."/>
            <person name="Albersmeier A."/>
            <person name="Kalinowski J."/>
            <person name="Ruckert C."/>
        </authorList>
    </citation>
    <scope>NUCLEOTIDE SEQUENCE</scope>
    <source>
        <strain evidence="2">VKM Ac-1447</strain>
    </source>
</reference>
<proteinExistence type="predicted"/>
<evidence type="ECO:0000313" key="2">
    <source>
        <dbReference type="EMBL" id="GLJ79753.1"/>
    </source>
</evidence>
<comment type="caution">
    <text evidence="2">The sequence shown here is derived from an EMBL/GenBank/DDBJ whole genome shotgun (WGS) entry which is preliminary data.</text>
</comment>
<dbReference type="AlphaFoldDB" id="A0A9W6M2Q3"/>
<feature type="domain" description="4Fe-4S Wbl-type" evidence="1">
    <location>
        <begin position="21"/>
        <end position="82"/>
    </location>
</feature>
<protein>
    <recommendedName>
        <fullName evidence="1">4Fe-4S Wbl-type domain-containing protein</fullName>
    </recommendedName>
</protein>
<dbReference type="RefSeq" id="WP_210007492.1">
    <property type="nucleotide sequence ID" value="NZ_BSEO01000005.1"/>
</dbReference>
<accession>A0A9W6M2Q3</accession>
<dbReference type="Pfam" id="PF02467">
    <property type="entry name" value="Whib"/>
    <property type="match status" value="1"/>
</dbReference>
<dbReference type="EMBL" id="BSEO01000005">
    <property type="protein sequence ID" value="GLJ79753.1"/>
    <property type="molecule type" value="Genomic_DNA"/>
</dbReference>
<evidence type="ECO:0000259" key="1">
    <source>
        <dbReference type="PROSITE" id="PS51674"/>
    </source>
</evidence>
<dbReference type="PROSITE" id="PS51674">
    <property type="entry name" value="4FE4S_WBL"/>
    <property type="match status" value="1"/>
</dbReference>
<evidence type="ECO:0000313" key="3">
    <source>
        <dbReference type="Proteomes" id="UP001142317"/>
    </source>
</evidence>
<reference evidence="2" key="2">
    <citation type="submission" date="2023-01" db="EMBL/GenBank/DDBJ databases">
        <authorList>
            <person name="Sun Q."/>
            <person name="Evtushenko L."/>
        </authorList>
    </citation>
    <scope>NUCLEOTIDE SEQUENCE</scope>
    <source>
        <strain evidence="2">VKM Ac-1447</strain>
    </source>
</reference>
<sequence length="88" mass="9994">MKEKRGADEYRRLNVAIEHHPPRCADDPRFIRDAIDYQPNELSELRAVCRRCPLYALCASYGKAAKPPAGVWAGSVYKPRRQAHEAAD</sequence>
<keyword evidence="3" id="KW-1185">Reference proteome</keyword>